<evidence type="ECO:0000259" key="8">
    <source>
        <dbReference type="Pfam" id="PF00082"/>
    </source>
</evidence>
<proteinExistence type="inferred from homology"/>
<protein>
    <submittedName>
        <fullName evidence="9">S8 family serine peptidase</fullName>
    </submittedName>
</protein>
<keyword evidence="3 5" id="KW-0378">Hydrolase</keyword>
<dbReference type="InterPro" id="IPR036852">
    <property type="entry name" value="Peptidase_S8/S53_dom_sf"/>
</dbReference>
<comment type="caution">
    <text evidence="9">The sequence shown here is derived from an EMBL/GenBank/DDBJ whole genome shotgun (WGS) entry which is preliminary data.</text>
</comment>
<dbReference type="PROSITE" id="PS00136">
    <property type="entry name" value="SUBTILASE_ASP"/>
    <property type="match status" value="1"/>
</dbReference>
<sequence>MRPKQWYLDKWKIDEVWKTTQGEGVTVALIDSGVDSTHPDLVGQVVGEPYGTGDADSPRGHGTGMASLIAGTGRGADGKGIVGVAPKTKIVSYNVVRPSGGVDFTYEQAVRMAADSPAKIISVSKGDGPSQSLAEAFAYAQSRGKLVVAASGNRNEVPLLMPPYPAGYPGVLGVGGYSNGGKLWDGSVQGYWVSLAGPAEDVPSACTGPTRYCIGDGTSAATALTSGVAALLWAKHPDYTANQIIKVLTDSANKPLEGPVPNDALGYGNVSPRNALNWTGDPGPPDVNPLVGKRGNLPTTAPSGQPAPSTAPSAAPAPASTTPAADTAADAAAGDDDGGGSDSLVPVVGILVGGVAVLTVIVWVYVRSRTKRRGPPGAGPPPPVPTYGPPPPPGPYR</sequence>
<evidence type="ECO:0000256" key="3">
    <source>
        <dbReference type="ARBA" id="ARBA00022801"/>
    </source>
</evidence>
<keyword evidence="7" id="KW-0812">Transmembrane</keyword>
<feature type="transmembrane region" description="Helical" evidence="7">
    <location>
        <begin position="344"/>
        <end position="366"/>
    </location>
</feature>
<accession>A0ABV3DP58</accession>
<dbReference type="InterPro" id="IPR050131">
    <property type="entry name" value="Peptidase_S8_subtilisin-like"/>
</dbReference>
<dbReference type="InterPro" id="IPR000209">
    <property type="entry name" value="Peptidase_S8/S53_dom"/>
</dbReference>
<feature type="active site" description="Charge relay system" evidence="5">
    <location>
        <position position="31"/>
    </location>
</feature>
<gene>
    <name evidence="9" type="ORF">AB0C36_26170</name>
</gene>
<keyword evidence="7" id="KW-0472">Membrane</keyword>
<evidence type="ECO:0000256" key="1">
    <source>
        <dbReference type="ARBA" id="ARBA00011073"/>
    </source>
</evidence>
<dbReference type="PRINTS" id="PR00723">
    <property type="entry name" value="SUBTILISIN"/>
</dbReference>
<dbReference type="EMBL" id="JBEZFP010000076">
    <property type="protein sequence ID" value="MEU8136987.1"/>
    <property type="molecule type" value="Genomic_DNA"/>
</dbReference>
<dbReference type="InterPro" id="IPR023827">
    <property type="entry name" value="Peptidase_S8_Asp-AS"/>
</dbReference>
<feature type="active site" description="Charge relay system" evidence="5">
    <location>
        <position position="61"/>
    </location>
</feature>
<evidence type="ECO:0000313" key="9">
    <source>
        <dbReference type="EMBL" id="MEU8136987.1"/>
    </source>
</evidence>
<reference evidence="9 10" key="1">
    <citation type="submission" date="2024-06" db="EMBL/GenBank/DDBJ databases">
        <title>The Natural Products Discovery Center: Release of the First 8490 Sequenced Strains for Exploring Actinobacteria Biosynthetic Diversity.</title>
        <authorList>
            <person name="Kalkreuter E."/>
            <person name="Kautsar S.A."/>
            <person name="Yang D."/>
            <person name="Bader C.D."/>
            <person name="Teijaro C.N."/>
            <person name="Fluegel L."/>
            <person name="Davis C.M."/>
            <person name="Simpson J.R."/>
            <person name="Lauterbach L."/>
            <person name="Steele A.D."/>
            <person name="Gui C."/>
            <person name="Meng S."/>
            <person name="Li G."/>
            <person name="Viehrig K."/>
            <person name="Ye F."/>
            <person name="Su P."/>
            <person name="Kiefer A.F."/>
            <person name="Nichols A."/>
            <person name="Cepeda A.J."/>
            <person name="Yan W."/>
            <person name="Fan B."/>
            <person name="Jiang Y."/>
            <person name="Adhikari A."/>
            <person name="Zheng C.-J."/>
            <person name="Schuster L."/>
            <person name="Cowan T.M."/>
            <person name="Smanski M.J."/>
            <person name="Chevrette M.G."/>
            <person name="De Carvalho L.P.S."/>
            <person name="Shen B."/>
        </authorList>
    </citation>
    <scope>NUCLEOTIDE SEQUENCE [LARGE SCALE GENOMIC DNA]</scope>
    <source>
        <strain evidence="9 10">NPDC048946</strain>
    </source>
</reference>
<keyword evidence="2 5" id="KW-0645">Protease</keyword>
<comment type="similarity">
    <text evidence="1 5">Belongs to the peptidase S8 family.</text>
</comment>
<dbReference type="SUPFAM" id="SSF52743">
    <property type="entry name" value="Subtilisin-like"/>
    <property type="match status" value="1"/>
</dbReference>
<keyword evidence="10" id="KW-1185">Reference proteome</keyword>
<feature type="compositionally biased region" description="Pro residues" evidence="6">
    <location>
        <begin position="377"/>
        <end position="397"/>
    </location>
</feature>
<dbReference type="Proteomes" id="UP001551482">
    <property type="component" value="Unassembled WGS sequence"/>
</dbReference>
<evidence type="ECO:0000256" key="2">
    <source>
        <dbReference type="ARBA" id="ARBA00022670"/>
    </source>
</evidence>
<feature type="region of interest" description="Disordered" evidence="6">
    <location>
        <begin position="371"/>
        <end position="397"/>
    </location>
</feature>
<organism evidence="9 10">
    <name type="scientific">Streptodolium elevatio</name>
    <dbReference type="NCBI Taxonomy" id="3157996"/>
    <lineage>
        <taxon>Bacteria</taxon>
        <taxon>Bacillati</taxon>
        <taxon>Actinomycetota</taxon>
        <taxon>Actinomycetes</taxon>
        <taxon>Kitasatosporales</taxon>
        <taxon>Streptomycetaceae</taxon>
        <taxon>Streptodolium</taxon>
    </lineage>
</organism>
<feature type="active site" description="Charge relay system" evidence="5">
    <location>
        <position position="219"/>
    </location>
</feature>
<keyword evidence="4 5" id="KW-0720">Serine protease</keyword>
<dbReference type="PROSITE" id="PS51892">
    <property type="entry name" value="SUBTILASE"/>
    <property type="match status" value="1"/>
</dbReference>
<keyword evidence="7" id="KW-1133">Transmembrane helix</keyword>
<feature type="domain" description="Peptidase S8/S53" evidence="8">
    <location>
        <begin position="22"/>
        <end position="268"/>
    </location>
</feature>
<feature type="region of interest" description="Disordered" evidence="6">
    <location>
        <begin position="273"/>
        <end position="338"/>
    </location>
</feature>
<evidence type="ECO:0000256" key="6">
    <source>
        <dbReference type="SAM" id="MobiDB-lite"/>
    </source>
</evidence>
<dbReference type="InterPro" id="IPR015500">
    <property type="entry name" value="Peptidase_S8_subtilisin-rel"/>
</dbReference>
<evidence type="ECO:0000256" key="5">
    <source>
        <dbReference type="PROSITE-ProRule" id="PRU01240"/>
    </source>
</evidence>
<dbReference type="PANTHER" id="PTHR43806">
    <property type="entry name" value="PEPTIDASE S8"/>
    <property type="match status" value="1"/>
</dbReference>
<dbReference type="PANTHER" id="PTHR43806:SF11">
    <property type="entry name" value="CEREVISIN-RELATED"/>
    <property type="match status" value="1"/>
</dbReference>
<evidence type="ECO:0000256" key="4">
    <source>
        <dbReference type="ARBA" id="ARBA00022825"/>
    </source>
</evidence>
<dbReference type="Gene3D" id="3.40.50.200">
    <property type="entry name" value="Peptidase S8/S53 domain"/>
    <property type="match status" value="1"/>
</dbReference>
<dbReference type="Pfam" id="PF00082">
    <property type="entry name" value="Peptidase_S8"/>
    <property type="match status" value="1"/>
</dbReference>
<evidence type="ECO:0000313" key="10">
    <source>
        <dbReference type="Proteomes" id="UP001551482"/>
    </source>
</evidence>
<feature type="compositionally biased region" description="Low complexity" evidence="6">
    <location>
        <begin position="298"/>
        <end position="332"/>
    </location>
</feature>
<dbReference type="RefSeq" id="WP_358358180.1">
    <property type="nucleotide sequence ID" value="NZ_JBEZFP010000076.1"/>
</dbReference>
<evidence type="ECO:0000256" key="7">
    <source>
        <dbReference type="SAM" id="Phobius"/>
    </source>
</evidence>
<name>A0ABV3DP58_9ACTN</name>